<feature type="transmembrane region" description="Helical" evidence="6">
    <location>
        <begin position="222"/>
        <end position="243"/>
    </location>
</feature>
<dbReference type="PANTHER" id="PTHR23538">
    <property type="entry name" value="44.5 KD BACTERIOCHLOROPHYLL SYNTHASE SUBUNIT"/>
    <property type="match status" value="1"/>
</dbReference>
<dbReference type="InterPro" id="IPR036259">
    <property type="entry name" value="MFS_trans_sf"/>
</dbReference>
<feature type="transmembrane region" description="Helical" evidence="6">
    <location>
        <begin position="359"/>
        <end position="380"/>
    </location>
</feature>
<reference evidence="7 8" key="1">
    <citation type="submission" date="2020-03" db="EMBL/GenBank/DDBJ databases">
        <title>Genomic Encyclopedia of Type Strains, Phase IV (KMG-IV): sequencing the most valuable type-strain genomes for metagenomic binning, comparative biology and taxonomic classification.</title>
        <authorList>
            <person name="Goeker M."/>
        </authorList>
    </citation>
    <scope>NUCLEOTIDE SEQUENCE [LARGE SCALE GENOMIC DNA]</scope>
    <source>
        <strain evidence="7 8">DSM 16846</strain>
    </source>
</reference>
<feature type="transmembrane region" description="Helical" evidence="6">
    <location>
        <begin position="73"/>
        <end position="96"/>
    </location>
</feature>
<evidence type="ECO:0000256" key="3">
    <source>
        <dbReference type="ARBA" id="ARBA00022692"/>
    </source>
</evidence>
<feature type="transmembrane region" description="Helical" evidence="6">
    <location>
        <begin position="102"/>
        <end position="127"/>
    </location>
</feature>
<evidence type="ECO:0000313" key="7">
    <source>
        <dbReference type="EMBL" id="NJC05534.1"/>
    </source>
</evidence>
<organism evidence="7 8">
    <name type="scientific">Sphingomonas kaistensis</name>
    <dbReference type="NCBI Taxonomy" id="298708"/>
    <lineage>
        <taxon>Bacteria</taxon>
        <taxon>Pseudomonadati</taxon>
        <taxon>Pseudomonadota</taxon>
        <taxon>Alphaproteobacteria</taxon>
        <taxon>Sphingomonadales</taxon>
        <taxon>Sphingomonadaceae</taxon>
        <taxon>Sphingomonas</taxon>
    </lineage>
</organism>
<dbReference type="GO" id="GO:0016020">
    <property type="term" value="C:membrane"/>
    <property type="evidence" value="ECO:0007669"/>
    <property type="project" value="UniProtKB-SubCell"/>
</dbReference>
<feature type="transmembrane region" description="Helical" evidence="6">
    <location>
        <begin position="263"/>
        <end position="284"/>
    </location>
</feature>
<evidence type="ECO:0000256" key="1">
    <source>
        <dbReference type="ARBA" id="ARBA00004141"/>
    </source>
</evidence>
<dbReference type="Pfam" id="PF03209">
    <property type="entry name" value="PUCC"/>
    <property type="match status" value="1"/>
</dbReference>
<evidence type="ECO:0000256" key="5">
    <source>
        <dbReference type="ARBA" id="ARBA00023136"/>
    </source>
</evidence>
<dbReference type="SUPFAM" id="SSF103473">
    <property type="entry name" value="MFS general substrate transporter"/>
    <property type="match status" value="1"/>
</dbReference>
<comment type="subcellular location">
    <subcellularLocation>
        <location evidence="1">Membrane</location>
        <topology evidence="1">Multi-pass membrane protein</topology>
    </subcellularLocation>
</comment>
<keyword evidence="4 6" id="KW-1133">Transmembrane helix</keyword>
<comment type="similarity">
    <text evidence="2">Belongs to the PucC family.</text>
</comment>
<dbReference type="InterPro" id="IPR004896">
    <property type="entry name" value="PucC-rel"/>
</dbReference>
<accession>A0A7X5Y5F4</accession>
<dbReference type="PIRSF" id="PIRSF016565">
    <property type="entry name" value="PucC"/>
    <property type="match status" value="1"/>
</dbReference>
<dbReference type="InterPro" id="IPR026036">
    <property type="entry name" value="PucC"/>
</dbReference>
<feature type="transmembrane region" description="Helical" evidence="6">
    <location>
        <begin position="392"/>
        <end position="413"/>
    </location>
</feature>
<dbReference type="CDD" id="cd06176">
    <property type="entry name" value="MFS_BCD_PucC-like"/>
    <property type="match status" value="1"/>
</dbReference>
<feature type="transmembrane region" description="Helical" evidence="6">
    <location>
        <begin position="171"/>
        <end position="193"/>
    </location>
</feature>
<dbReference type="AlphaFoldDB" id="A0A7X5Y5F4"/>
<keyword evidence="5 6" id="KW-0472">Membrane</keyword>
<evidence type="ECO:0000256" key="4">
    <source>
        <dbReference type="ARBA" id="ARBA00022989"/>
    </source>
</evidence>
<dbReference type="PANTHER" id="PTHR23538:SF1">
    <property type="entry name" value="44.5 KD BACTERIOCHLOROPHYLL SYNTHASE SUBUNIT"/>
    <property type="match status" value="1"/>
</dbReference>
<proteinExistence type="inferred from homology"/>
<protein>
    <submittedName>
        <fullName evidence="7">BCD family chlorophyll transporter-like MFS transporter</fullName>
    </submittedName>
</protein>
<feature type="transmembrane region" description="Helical" evidence="6">
    <location>
        <begin position="326"/>
        <end position="347"/>
    </location>
</feature>
<feature type="transmembrane region" description="Helical" evidence="6">
    <location>
        <begin position="31"/>
        <end position="52"/>
    </location>
</feature>
<keyword evidence="8" id="KW-1185">Reference proteome</keyword>
<dbReference type="Proteomes" id="UP000558192">
    <property type="component" value="Unassembled WGS sequence"/>
</dbReference>
<dbReference type="EMBL" id="JAATJC010000001">
    <property type="protein sequence ID" value="NJC05534.1"/>
    <property type="molecule type" value="Genomic_DNA"/>
</dbReference>
<keyword evidence="3 6" id="KW-0812">Transmembrane</keyword>
<comment type="caution">
    <text evidence="7">The sequence shown here is derived from an EMBL/GenBank/DDBJ whole genome shotgun (WGS) entry which is preliminary data.</text>
</comment>
<name>A0A7X5Y5F4_9SPHN</name>
<evidence type="ECO:0000256" key="2">
    <source>
        <dbReference type="ARBA" id="ARBA00008412"/>
    </source>
</evidence>
<dbReference type="Gene3D" id="1.20.1250.20">
    <property type="entry name" value="MFS general substrate transporter like domains"/>
    <property type="match status" value="2"/>
</dbReference>
<sequence length="438" mass="44288">MSGWLTVLRLGLVQAGIGAMVMLSTSLLNRVMVVELGLAAAVPAGLVAWHYAVQLTRPVSGHASDRSGRRTPWIVTGMGLLSLGSLAAVDSVTMLVPGSWEALLLLLFGFTLIGLGVGSAGTALLALLAASVPAERRAAAAATTWIMMVAGIAISAGVAGSQLQPFSLPRLALVSSSVVLAAFTLSLVAIAGLEKAGAAAAAPVGRKPFADALREVRADREAVRFTLFVFLSMLAYSMQDLILEPFAGLVFGAAPGESTSLAGIQHGGILAGMLLSGCLAGPWMRRGGPPLLWWTTAGCAGSAAALAALAIAAISGPPWPLATNVFVLGLMNGVFAASAIAAMMELAGRGGTSRAGVRMGVWGAAQALAFGTGGLVGALATDAARSLIGTDGPAFAFTFGAEAMLFLCAAHLATRLPAATQRRDHLGEQAWSSSTSSS</sequence>
<dbReference type="RefSeq" id="WP_342448465.1">
    <property type="nucleotide sequence ID" value="NZ_JAATJC010000001.1"/>
</dbReference>
<feature type="transmembrane region" description="Helical" evidence="6">
    <location>
        <begin position="291"/>
        <end position="314"/>
    </location>
</feature>
<gene>
    <name evidence="7" type="ORF">GGQ97_001327</name>
</gene>
<feature type="transmembrane region" description="Helical" evidence="6">
    <location>
        <begin position="139"/>
        <end position="159"/>
    </location>
</feature>
<evidence type="ECO:0000256" key="6">
    <source>
        <dbReference type="SAM" id="Phobius"/>
    </source>
</evidence>
<evidence type="ECO:0000313" key="8">
    <source>
        <dbReference type="Proteomes" id="UP000558192"/>
    </source>
</evidence>